<feature type="domain" description="HNH nuclease" evidence="2">
    <location>
        <begin position="137"/>
        <end position="204"/>
    </location>
</feature>
<evidence type="ECO:0000259" key="2">
    <source>
        <dbReference type="Pfam" id="PF13391"/>
    </source>
</evidence>
<feature type="region of interest" description="Disordered" evidence="1">
    <location>
        <begin position="280"/>
        <end position="373"/>
    </location>
</feature>
<organism evidence="3 4">
    <name type="scientific">Cercophora newfieldiana</name>
    <dbReference type="NCBI Taxonomy" id="92897"/>
    <lineage>
        <taxon>Eukaryota</taxon>
        <taxon>Fungi</taxon>
        <taxon>Dikarya</taxon>
        <taxon>Ascomycota</taxon>
        <taxon>Pezizomycotina</taxon>
        <taxon>Sordariomycetes</taxon>
        <taxon>Sordariomycetidae</taxon>
        <taxon>Sordariales</taxon>
        <taxon>Lasiosphaeriaceae</taxon>
        <taxon>Cercophora</taxon>
    </lineage>
</organism>
<dbReference type="AlphaFoldDB" id="A0AA39XSU3"/>
<dbReference type="Proteomes" id="UP001174936">
    <property type="component" value="Unassembled WGS sequence"/>
</dbReference>
<reference evidence="3" key="1">
    <citation type="submission" date="2023-06" db="EMBL/GenBank/DDBJ databases">
        <title>Genome-scale phylogeny and comparative genomics of the fungal order Sordariales.</title>
        <authorList>
            <consortium name="Lawrence Berkeley National Laboratory"/>
            <person name="Hensen N."/>
            <person name="Bonometti L."/>
            <person name="Westerberg I."/>
            <person name="Brannstrom I.O."/>
            <person name="Guillou S."/>
            <person name="Cros-Aarteil S."/>
            <person name="Calhoun S."/>
            <person name="Haridas S."/>
            <person name="Kuo A."/>
            <person name="Mondo S."/>
            <person name="Pangilinan J."/>
            <person name="Riley R."/>
            <person name="Labutti K."/>
            <person name="Andreopoulos B."/>
            <person name="Lipzen A."/>
            <person name="Chen C."/>
            <person name="Yanf M."/>
            <person name="Daum C."/>
            <person name="Ng V."/>
            <person name="Clum A."/>
            <person name="Steindorff A."/>
            <person name="Ohm R."/>
            <person name="Martin F."/>
            <person name="Silar P."/>
            <person name="Natvig D."/>
            <person name="Lalanne C."/>
            <person name="Gautier V."/>
            <person name="Ament-Velasquez S.L."/>
            <person name="Kruys A."/>
            <person name="Hutchinson M.I."/>
            <person name="Powell A.J."/>
            <person name="Barry K."/>
            <person name="Miller A.N."/>
            <person name="Grigoriev I.V."/>
            <person name="Debuchy R."/>
            <person name="Gladieux P."/>
            <person name="Thoren M.H."/>
            <person name="Johannesson H."/>
        </authorList>
    </citation>
    <scope>NUCLEOTIDE SEQUENCE</scope>
    <source>
        <strain evidence="3">SMH2532-1</strain>
    </source>
</reference>
<proteinExistence type="predicted"/>
<gene>
    <name evidence="3" type="ORF">B0T16DRAFT_423470</name>
</gene>
<dbReference type="Pfam" id="PF13391">
    <property type="entry name" value="HNH_2"/>
    <property type="match status" value="1"/>
</dbReference>
<accession>A0AA39XSU3</accession>
<evidence type="ECO:0000313" key="4">
    <source>
        <dbReference type="Proteomes" id="UP001174936"/>
    </source>
</evidence>
<evidence type="ECO:0000313" key="3">
    <source>
        <dbReference type="EMBL" id="KAK0639602.1"/>
    </source>
</evidence>
<dbReference type="EMBL" id="JAULSV010000007">
    <property type="protein sequence ID" value="KAK0639602.1"/>
    <property type="molecule type" value="Genomic_DNA"/>
</dbReference>
<name>A0AA39XSU3_9PEZI</name>
<protein>
    <recommendedName>
        <fullName evidence="2">HNH nuclease domain-containing protein</fullName>
    </recommendedName>
</protein>
<feature type="compositionally biased region" description="Low complexity" evidence="1">
    <location>
        <begin position="294"/>
        <end position="305"/>
    </location>
</feature>
<feature type="compositionally biased region" description="Basic and acidic residues" evidence="1">
    <location>
        <begin position="331"/>
        <end position="343"/>
    </location>
</feature>
<comment type="caution">
    <text evidence="3">The sequence shown here is derived from an EMBL/GenBank/DDBJ whole genome shotgun (WGS) entry which is preliminary data.</text>
</comment>
<sequence length="373" mass="41958">MPSLQPRIVLPREDARLRIVTILHPDYPASENTLLELRALDDGGIDYDTVMAACSIVTGNTSKGFLATRAGARLEPVVRPDDGILGASEYFFQLPDEAVLERPYPVVARFEDWTFPHAAMPSPWDELRCRAEGGTSCRVTDSRWGTERAHLVPLMVQGWWDRERLRRYVTTDRFSQRPIDADDNAIRLRSDIHTVFNDKTFAIVPKRDQTGDLAPVVHIVSPISDSYFHRHYHNRQMLPLWCSVECLFARFAWALFQPAVLVFLSSCITSRRILVYDPSTGTSTVESRNHEQMRAMLAASRSRSASPRKRPASEVAGSTADAADGSPDSGFESRGRSRKRPADPWDPDYSPKGQLRKRLCEEPAGDSTSVKES</sequence>
<keyword evidence="4" id="KW-1185">Reference proteome</keyword>
<evidence type="ECO:0000256" key="1">
    <source>
        <dbReference type="SAM" id="MobiDB-lite"/>
    </source>
</evidence>
<dbReference type="InterPro" id="IPR003615">
    <property type="entry name" value="HNH_nuc"/>
</dbReference>